<evidence type="ECO:0000313" key="15">
    <source>
        <dbReference type="EMBL" id="OCK81524.1"/>
    </source>
</evidence>
<dbReference type="GO" id="GO:0005576">
    <property type="term" value="C:extracellular region"/>
    <property type="evidence" value="ECO:0007669"/>
    <property type="project" value="UniProtKB-SubCell"/>
</dbReference>
<dbReference type="OrthoDB" id="2747330at2759"/>
<comment type="similarity">
    <text evidence="2 11">Belongs to the peptidase A1 family.</text>
</comment>
<evidence type="ECO:0000256" key="6">
    <source>
        <dbReference type="ARBA" id="ARBA00022750"/>
    </source>
</evidence>
<dbReference type="InterPro" id="IPR033121">
    <property type="entry name" value="PEPTIDASE_A1"/>
</dbReference>
<evidence type="ECO:0000256" key="12">
    <source>
        <dbReference type="SAM" id="MobiDB-lite"/>
    </source>
</evidence>
<keyword evidence="7 11" id="KW-0378">Hydrolase</keyword>
<dbReference type="FunFam" id="2.40.70.10:FF:000026">
    <property type="entry name" value="Endothiapepsin"/>
    <property type="match status" value="1"/>
</dbReference>
<evidence type="ECO:0000256" key="2">
    <source>
        <dbReference type="ARBA" id="ARBA00007447"/>
    </source>
</evidence>
<proteinExistence type="inferred from homology"/>
<dbReference type="PANTHER" id="PTHR47966">
    <property type="entry name" value="BETA-SITE APP-CLEAVING ENZYME, ISOFORM A-RELATED"/>
    <property type="match status" value="1"/>
</dbReference>
<dbReference type="Pfam" id="PF00026">
    <property type="entry name" value="Asp"/>
    <property type="match status" value="1"/>
</dbReference>
<gene>
    <name evidence="15" type="ORF">K432DRAFT_424901</name>
</gene>
<sequence length="428" mass="44310">MSSLRFFLLVALLATIALAHPSPARKLAARSFKVPRSLNPAHPRGLNGADAMVKAYKKFGWGMIGNKHKKPKPKAATNGTATSTTNPITPNATQDETGEVTATPEQNAALFLSPVKIGGQTLNMDFDTGSSDLWVFSTSLSAAERAGHTIFDPTKSSTFSAVANAKFSISYGDGSGAAGTVGTDVVNIGGATVTSQAVEVATAVSQSFVADTATDGLVGLAFSVLNTVTIGNVKTPQKTFFDNVMGDLDEPVFTANLKNDTTGTYEFGKIDTTQFTGALSWTPVDAATGFWQFNSTSFAINGKTQQNANASPAIADTGTSLLLVDDAVATAYYAQVQGATLDQNQGGFTYPCTATLPDLSVAIGANYMATIPGDQITFATTDATGTTCFGGVQSNGGANLQIYGDTMFKAQFVAFNGGNQSLGLAPKA</sequence>
<protein>
    <submittedName>
        <fullName evidence="15">Acid protease</fullName>
    </submittedName>
</protein>
<keyword evidence="16" id="KW-1185">Reference proteome</keyword>
<keyword evidence="6 11" id="KW-0064">Aspartyl protease</keyword>
<evidence type="ECO:0000256" key="10">
    <source>
        <dbReference type="ARBA" id="ARBA00055396"/>
    </source>
</evidence>
<keyword evidence="3" id="KW-0964">Secreted</keyword>
<evidence type="ECO:0000256" key="1">
    <source>
        <dbReference type="ARBA" id="ARBA00004613"/>
    </source>
</evidence>
<dbReference type="PROSITE" id="PS51767">
    <property type="entry name" value="PEPTIDASE_A1"/>
    <property type="match status" value="1"/>
</dbReference>
<keyword evidence="4 11" id="KW-0645">Protease</keyword>
<dbReference type="FunFam" id="2.40.70.10:FF:000024">
    <property type="entry name" value="Endothiapepsin"/>
    <property type="match status" value="1"/>
</dbReference>
<evidence type="ECO:0000313" key="16">
    <source>
        <dbReference type="Proteomes" id="UP000250266"/>
    </source>
</evidence>
<feature type="signal peptide" evidence="13">
    <location>
        <begin position="1"/>
        <end position="19"/>
    </location>
</feature>
<dbReference type="AlphaFoldDB" id="A0A8E2JGB5"/>
<dbReference type="PRINTS" id="PR00792">
    <property type="entry name" value="PEPSIN"/>
</dbReference>
<evidence type="ECO:0000256" key="11">
    <source>
        <dbReference type="RuleBase" id="RU000454"/>
    </source>
</evidence>
<dbReference type="Proteomes" id="UP000250266">
    <property type="component" value="Unassembled WGS sequence"/>
</dbReference>
<accession>A0A8E2JGB5</accession>
<comment type="subcellular location">
    <subcellularLocation>
        <location evidence="1">Secreted</location>
    </subcellularLocation>
</comment>
<dbReference type="InterPro" id="IPR001461">
    <property type="entry name" value="Aspartic_peptidase_A1"/>
</dbReference>
<keyword evidence="9" id="KW-0325">Glycoprotein</keyword>
<evidence type="ECO:0000256" key="4">
    <source>
        <dbReference type="ARBA" id="ARBA00022670"/>
    </source>
</evidence>
<keyword evidence="8" id="KW-0865">Zymogen</keyword>
<evidence type="ECO:0000256" key="8">
    <source>
        <dbReference type="ARBA" id="ARBA00023145"/>
    </source>
</evidence>
<dbReference type="GO" id="GO:0004190">
    <property type="term" value="F:aspartic-type endopeptidase activity"/>
    <property type="evidence" value="ECO:0007669"/>
    <property type="project" value="UniProtKB-KW"/>
</dbReference>
<evidence type="ECO:0000256" key="9">
    <source>
        <dbReference type="ARBA" id="ARBA00023180"/>
    </source>
</evidence>
<dbReference type="CDD" id="cd06097">
    <property type="entry name" value="Aspergillopepsin_like"/>
    <property type="match status" value="1"/>
</dbReference>
<comment type="function">
    <text evidence="10">Secreted aspartic endopeptidase that allows assimilation of proteinaceous substrates. The scissile peptide bond is attacked by a nucleophilic water molecule activated by two aspartic residues in the active site. Shows a broad primary substrate specificity. Favors hydrophobic residues at the P1 and P1' positions.</text>
</comment>
<reference evidence="15 16" key="1">
    <citation type="journal article" date="2016" name="Nat. Commun.">
        <title>Ectomycorrhizal ecology is imprinted in the genome of the dominant symbiotic fungus Cenococcum geophilum.</title>
        <authorList>
            <consortium name="DOE Joint Genome Institute"/>
            <person name="Peter M."/>
            <person name="Kohler A."/>
            <person name="Ohm R.A."/>
            <person name="Kuo A."/>
            <person name="Krutzmann J."/>
            <person name="Morin E."/>
            <person name="Arend M."/>
            <person name="Barry K.W."/>
            <person name="Binder M."/>
            <person name="Choi C."/>
            <person name="Clum A."/>
            <person name="Copeland A."/>
            <person name="Grisel N."/>
            <person name="Haridas S."/>
            <person name="Kipfer T."/>
            <person name="LaButti K."/>
            <person name="Lindquist E."/>
            <person name="Lipzen A."/>
            <person name="Maire R."/>
            <person name="Meier B."/>
            <person name="Mihaltcheva S."/>
            <person name="Molinier V."/>
            <person name="Murat C."/>
            <person name="Poggeler S."/>
            <person name="Quandt C.A."/>
            <person name="Sperisen C."/>
            <person name="Tritt A."/>
            <person name="Tisserant E."/>
            <person name="Crous P.W."/>
            <person name="Henrissat B."/>
            <person name="Nehls U."/>
            <person name="Egli S."/>
            <person name="Spatafora J.W."/>
            <person name="Grigoriev I.V."/>
            <person name="Martin F.M."/>
        </authorList>
    </citation>
    <scope>NUCLEOTIDE SEQUENCE [LARGE SCALE GENOMIC DNA]</scope>
    <source>
        <strain evidence="15 16">CBS 459.81</strain>
    </source>
</reference>
<feature type="domain" description="Peptidase A1" evidence="14">
    <location>
        <begin position="111"/>
        <end position="425"/>
    </location>
</feature>
<feature type="region of interest" description="Disordered" evidence="12">
    <location>
        <begin position="67"/>
        <end position="97"/>
    </location>
</feature>
<name>A0A8E2JGB5_9PEZI</name>
<feature type="chain" id="PRO_5034642654" evidence="13">
    <location>
        <begin position="20"/>
        <end position="428"/>
    </location>
</feature>
<evidence type="ECO:0000256" key="3">
    <source>
        <dbReference type="ARBA" id="ARBA00022525"/>
    </source>
</evidence>
<evidence type="ECO:0000256" key="7">
    <source>
        <dbReference type="ARBA" id="ARBA00022801"/>
    </source>
</evidence>
<dbReference type="InterPro" id="IPR021109">
    <property type="entry name" value="Peptidase_aspartic_dom_sf"/>
</dbReference>
<dbReference type="EMBL" id="KV744918">
    <property type="protein sequence ID" value="OCK81524.1"/>
    <property type="molecule type" value="Genomic_DNA"/>
</dbReference>
<dbReference type="Gene3D" id="2.40.70.10">
    <property type="entry name" value="Acid Proteases"/>
    <property type="match status" value="2"/>
</dbReference>
<dbReference type="SUPFAM" id="SSF50630">
    <property type="entry name" value="Acid proteases"/>
    <property type="match status" value="1"/>
</dbReference>
<feature type="compositionally biased region" description="Low complexity" evidence="12">
    <location>
        <begin position="75"/>
        <end position="93"/>
    </location>
</feature>
<dbReference type="PANTHER" id="PTHR47966:SF23">
    <property type="entry name" value="ASPARTIC ENDOPEPTIDASE, PUTATIVE (AFU_ORTHOLOGUE AFUA_2G15950)-RELATED"/>
    <property type="match status" value="1"/>
</dbReference>
<evidence type="ECO:0000256" key="13">
    <source>
        <dbReference type="SAM" id="SignalP"/>
    </source>
</evidence>
<dbReference type="GO" id="GO:0006508">
    <property type="term" value="P:proteolysis"/>
    <property type="evidence" value="ECO:0007669"/>
    <property type="project" value="UniProtKB-KW"/>
</dbReference>
<organism evidence="15 16">
    <name type="scientific">Lepidopterella palustris CBS 459.81</name>
    <dbReference type="NCBI Taxonomy" id="1314670"/>
    <lineage>
        <taxon>Eukaryota</taxon>
        <taxon>Fungi</taxon>
        <taxon>Dikarya</taxon>
        <taxon>Ascomycota</taxon>
        <taxon>Pezizomycotina</taxon>
        <taxon>Dothideomycetes</taxon>
        <taxon>Pleosporomycetidae</taxon>
        <taxon>Mytilinidiales</taxon>
        <taxon>Argynnaceae</taxon>
        <taxon>Lepidopterella</taxon>
    </lineage>
</organism>
<evidence type="ECO:0000259" key="14">
    <source>
        <dbReference type="PROSITE" id="PS51767"/>
    </source>
</evidence>
<dbReference type="InterPro" id="IPR034163">
    <property type="entry name" value="Aspergillopepsin-like_cat_dom"/>
</dbReference>
<evidence type="ECO:0000256" key="5">
    <source>
        <dbReference type="ARBA" id="ARBA00022729"/>
    </source>
</evidence>
<keyword evidence="5 13" id="KW-0732">Signal</keyword>
<dbReference type="PROSITE" id="PS00141">
    <property type="entry name" value="ASP_PROTEASE"/>
    <property type="match status" value="1"/>
</dbReference>
<dbReference type="InterPro" id="IPR001969">
    <property type="entry name" value="Aspartic_peptidase_AS"/>
</dbReference>